<dbReference type="Pfam" id="PF13386">
    <property type="entry name" value="DsbD_2"/>
    <property type="match status" value="1"/>
</dbReference>
<keyword evidence="1" id="KW-0812">Transmembrane</keyword>
<keyword evidence="1" id="KW-1133">Transmembrane helix</keyword>
<dbReference type="AlphaFoldDB" id="A0A8A4TX37"/>
<dbReference type="RefSeq" id="WP_237383787.1">
    <property type="nucleotide sequence ID" value="NZ_CP071793.1"/>
</dbReference>
<feature type="transmembrane region" description="Helical" evidence="1">
    <location>
        <begin position="194"/>
        <end position="216"/>
    </location>
</feature>
<dbReference type="PANTHER" id="PTHR42208:SF1">
    <property type="entry name" value="HEAVY METAL TRANSPORTER"/>
    <property type="match status" value="1"/>
</dbReference>
<dbReference type="KEGG" id="scor:J3U87_14620"/>
<dbReference type="EMBL" id="CP071793">
    <property type="protein sequence ID" value="QTD53684.1"/>
    <property type="molecule type" value="Genomic_DNA"/>
</dbReference>
<evidence type="ECO:0000313" key="4">
    <source>
        <dbReference type="Proteomes" id="UP000663929"/>
    </source>
</evidence>
<feature type="transmembrane region" description="Helical" evidence="1">
    <location>
        <begin position="161"/>
        <end position="182"/>
    </location>
</feature>
<proteinExistence type="predicted"/>
<reference evidence="3" key="1">
    <citation type="submission" date="2021-03" db="EMBL/GenBank/DDBJ databases">
        <title>Acanthopleuribacteraceae sp. M133.</title>
        <authorList>
            <person name="Wang G."/>
        </authorList>
    </citation>
    <scope>NUCLEOTIDE SEQUENCE</scope>
    <source>
        <strain evidence="3">M133</strain>
    </source>
</reference>
<dbReference type="Proteomes" id="UP000663929">
    <property type="component" value="Chromosome"/>
</dbReference>
<keyword evidence="1" id="KW-0472">Membrane</keyword>
<dbReference type="InterPro" id="IPR039447">
    <property type="entry name" value="UreH-like_TM_dom"/>
</dbReference>
<accession>A0A8A4TX37</accession>
<organism evidence="3 4">
    <name type="scientific">Sulfidibacter corallicola</name>
    <dbReference type="NCBI Taxonomy" id="2818388"/>
    <lineage>
        <taxon>Bacteria</taxon>
        <taxon>Pseudomonadati</taxon>
        <taxon>Acidobacteriota</taxon>
        <taxon>Holophagae</taxon>
        <taxon>Acanthopleuribacterales</taxon>
        <taxon>Acanthopleuribacteraceae</taxon>
        <taxon>Sulfidibacter</taxon>
    </lineage>
</organism>
<evidence type="ECO:0000256" key="1">
    <source>
        <dbReference type="SAM" id="Phobius"/>
    </source>
</evidence>
<feature type="transmembrane region" description="Helical" evidence="1">
    <location>
        <begin position="130"/>
        <end position="149"/>
    </location>
</feature>
<evidence type="ECO:0000259" key="2">
    <source>
        <dbReference type="Pfam" id="PF13386"/>
    </source>
</evidence>
<sequence>MDSLAWYLIPLAGFAGSFHCALMCGPFMGYFGMTGGRRSWIGHAGYQAGRLVSYLGLGTLAGLLGRGFFYMSATISAQRMLMVSMGVAMIGLGLFRLFLPNGTTWMRGLTKPLQRVNGVLAKAPRGPLTGVLLGSCSALLPCGYLYSFAFAAGATGHPAKALLVMLGFWLGTLPALVTVGLGSSLVSQTLLTRVYRLTPVFLILFGVLAIMGKWLAVPVLGATNDAFCIMP</sequence>
<dbReference type="PANTHER" id="PTHR42208">
    <property type="entry name" value="HEAVY METAL TRANSPORTER-RELATED"/>
    <property type="match status" value="1"/>
</dbReference>
<feature type="transmembrane region" description="Helical" evidence="1">
    <location>
        <begin position="6"/>
        <end position="31"/>
    </location>
</feature>
<protein>
    <submittedName>
        <fullName evidence="3">Sulfite exporter TauE/SafE family protein</fullName>
    </submittedName>
</protein>
<name>A0A8A4TX37_SULCO</name>
<feature type="transmembrane region" description="Helical" evidence="1">
    <location>
        <begin position="51"/>
        <end position="69"/>
    </location>
</feature>
<gene>
    <name evidence="3" type="ORF">J3U87_14620</name>
</gene>
<feature type="domain" description="Urease accessory protein UreH-like transmembrane" evidence="2">
    <location>
        <begin position="10"/>
        <end position="208"/>
    </location>
</feature>
<keyword evidence="4" id="KW-1185">Reference proteome</keyword>
<evidence type="ECO:0000313" key="3">
    <source>
        <dbReference type="EMBL" id="QTD53684.1"/>
    </source>
</evidence>
<feature type="transmembrane region" description="Helical" evidence="1">
    <location>
        <begin position="81"/>
        <end position="99"/>
    </location>
</feature>